<feature type="signal peptide" evidence="1">
    <location>
        <begin position="1"/>
        <end position="28"/>
    </location>
</feature>
<reference evidence="2 3" key="1">
    <citation type="submission" date="2019-09" db="EMBL/GenBank/DDBJ databases">
        <title>Consistent, comparative and evidence-based genome assembly and annotation for Cryptosporidium parvum, C. hominis and C. tyzzeri.</title>
        <authorList>
            <person name="Baptista R.P."/>
            <person name="Li Y."/>
            <person name="Sateriale A."/>
            <person name="Ansell B."/>
            <person name="Jex A."/>
            <person name="Sanders M."/>
            <person name="Brooks K."/>
            <person name="Tracey A."/>
            <person name="Berriman M."/>
            <person name="Striepen B."/>
            <person name="Cotton J.A."/>
            <person name="Kissinger J.C."/>
        </authorList>
    </citation>
    <scope>NUCLEOTIDE SEQUENCE [LARGE SCALE GENOMIC DNA]</scope>
    <source>
        <strain evidence="2 3">IOWA-ATCC</strain>
    </source>
</reference>
<feature type="chain" id="PRO_5031514084" evidence="1">
    <location>
        <begin position="29"/>
        <end position="330"/>
    </location>
</feature>
<sequence>MLKFRKFMVESLSLLFIVLLVHLNGVKSQIYGSAKDVLSQINTNNYPNFSDLTNYPYYLPEKAIIGYDSPSLKENIYKVEEYHNKRDLDPSHYKEFQRQKEEFSEIEKTRRRNQEAYKEFIKPPKQGHKSRKDNVNKMIVKKMLEYEKMHSNSTEAEINHELIRKVESPIEAERMGIYPVIDELEYLDRKVYKYHLRNNNRKRIHYKASDANHLAYFYDVNANCYWFRSDIDPECLTYEEIYSKTRVDPTLNVAFDSSSYNRLPQEYGQDRECVATYKDPITRKRICIREGEYFDNLKKGPHRNGYIVWHPERSKHSVEMDIFSEEYFQS</sequence>
<name>A0A7S7LFI4_CRYPV</name>
<dbReference type="AlphaFoldDB" id="A0A7S7LFI4"/>
<proteinExistence type="predicted"/>
<evidence type="ECO:0000313" key="3">
    <source>
        <dbReference type="Proteomes" id="UP000593906"/>
    </source>
</evidence>
<evidence type="ECO:0000256" key="1">
    <source>
        <dbReference type="SAM" id="SignalP"/>
    </source>
</evidence>
<keyword evidence="1" id="KW-0732">Signal</keyword>
<gene>
    <name evidence="2" type="ORF">CPATCC_004385</name>
</gene>
<protein>
    <submittedName>
        <fullName evidence="2">Uncharacterized protein</fullName>
    </submittedName>
</protein>
<dbReference type="Proteomes" id="UP000593906">
    <property type="component" value="Chromosome 8"/>
</dbReference>
<dbReference type="EMBL" id="CP044415">
    <property type="protein sequence ID" value="QOY40276.1"/>
    <property type="molecule type" value="Genomic_DNA"/>
</dbReference>
<evidence type="ECO:0000313" key="2">
    <source>
        <dbReference type="EMBL" id="QOY40276.1"/>
    </source>
</evidence>
<dbReference type="VEuPathDB" id="CryptoDB:CPATCC_0005350"/>
<accession>A0A7S7LFI4</accession>
<organism evidence="2 3">
    <name type="scientific">Cryptosporidium parvum</name>
    <dbReference type="NCBI Taxonomy" id="5807"/>
    <lineage>
        <taxon>Eukaryota</taxon>
        <taxon>Sar</taxon>
        <taxon>Alveolata</taxon>
        <taxon>Apicomplexa</taxon>
        <taxon>Conoidasida</taxon>
        <taxon>Coccidia</taxon>
        <taxon>Eucoccidiorida</taxon>
        <taxon>Eimeriorina</taxon>
        <taxon>Cryptosporidiidae</taxon>
        <taxon>Cryptosporidium</taxon>
    </lineage>
</organism>